<keyword evidence="6 14" id="KW-0067">ATP-binding</keyword>
<dbReference type="GO" id="GO:0019303">
    <property type="term" value="P:D-ribose catabolic process"/>
    <property type="evidence" value="ECO:0007669"/>
    <property type="project" value="UniProtKB-UniPathway"/>
</dbReference>
<comment type="subcellular location">
    <subcellularLocation>
        <location evidence="14">Cytoplasm</location>
    </subcellularLocation>
</comment>
<dbReference type="CDD" id="cd01174">
    <property type="entry name" value="ribokinase"/>
    <property type="match status" value="1"/>
</dbReference>
<evidence type="ECO:0000256" key="13">
    <source>
        <dbReference type="ARBA" id="ARBA00081655"/>
    </source>
</evidence>
<evidence type="ECO:0000256" key="2">
    <source>
        <dbReference type="ARBA" id="ARBA00022679"/>
    </source>
</evidence>
<keyword evidence="3 14" id="KW-0479">Metal-binding</keyword>
<dbReference type="Gene3D" id="3.40.1190.20">
    <property type="match status" value="1"/>
</dbReference>
<dbReference type="HAMAP" id="MF_01987">
    <property type="entry name" value="Ribokinase"/>
    <property type="match status" value="1"/>
</dbReference>
<dbReference type="PANTHER" id="PTHR10584">
    <property type="entry name" value="SUGAR KINASE"/>
    <property type="match status" value="1"/>
</dbReference>
<feature type="binding site" evidence="14">
    <location>
        <position position="286"/>
    </location>
    <ligand>
        <name>K(+)</name>
        <dbReference type="ChEBI" id="CHEBI:29103"/>
    </ligand>
</feature>
<dbReference type="PANTHER" id="PTHR10584:SF166">
    <property type="entry name" value="RIBOKINASE"/>
    <property type="match status" value="1"/>
</dbReference>
<evidence type="ECO:0000256" key="10">
    <source>
        <dbReference type="ARBA" id="ARBA00051363"/>
    </source>
</evidence>
<dbReference type="NCBIfam" id="TIGR02152">
    <property type="entry name" value="D_ribokin_bact"/>
    <property type="match status" value="1"/>
</dbReference>
<feature type="binding site" evidence="14">
    <location>
        <position position="253"/>
    </location>
    <ligand>
        <name>substrate</name>
    </ligand>
</feature>
<dbReference type="GO" id="GO:0004747">
    <property type="term" value="F:ribokinase activity"/>
    <property type="evidence" value="ECO:0007669"/>
    <property type="project" value="UniProtKB-UniRule"/>
</dbReference>
<feature type="binding site" evidence="14">
    <location>
        <position position="283"/>
    </location>
    <ligand>
        <name>K(+)</name>
        <dbReference type="ChEBI" id="CHEBI:29103"/>
    </ligand>
</feature>
<feature type="binding site" evidence="14">
    <location>
        <position position="247"/>
    </location>
    <ligand>
        <name>K(+)</name>
        <dbReference type="ChEBI" id="CHEBI:29103"/>
    </ligand>
</feature>
<feature type="binding site" evidence="14">
    <location>
        <position position="185"/>
    </location>
    <ligand>
        <name>ATP</name>
        <dbReference type="ChEBI" id="CHEBI:30616"/>
    </ligand>
</feature>
<feature type="active site" description="Proton acceptor" evidence="14">
    <location>
        <position position="253"/>
    </location>
</feature>
<gene>
    <name evidence="14" type="primary">deoK</name>
    <name evidence="16" type="ORF">DFO60_0402</name>
</gene>
<protein>
    <recommendedName>
        <fullName evidence="12 14">Deoxyribokinase</fullName>
        <shortName evidence="14">dRK</shortName>
        <ecNumber evidence="11 14">2.7.1.229</ecNumber>
    </recommendedName>
    <alternativeName>
        <fullName evidence="13 14">ATP:2-deoxy-D-ribose 5-phosphotransferase</fullName>
    </alternativeName>
</protein>
<evidence type="ECO:0000256" key="3">
    <source>
        <dbReference type="ARBA" id="ARBA00022723"/>
    </source>
</evidence>
<comment type="function">
    <text evidence="14">Catalyzes the ATP-dependent phosphorylation of 2-deoxy-D-ribose to 2-deoxy-D-ribose 5-phosphate (dRib-5P), allowing the use of deoxyribose as the sole carbon source.</text>
</comment>
<dbReference type="PRINTS" id="PR00990">
    <property type="entry name" value="RIBOKINASE"/>
</dbReference>
<evidence type="ECO:0000256" key="6">
    <source>
        <dbReference type="ARBA" id="ARBA00022840"/>
    </source>
</evidence>
<evidence type="ECO:0000256" key="9">
    <source>
        <dbReference type="ARBA" id="ARBA00023277"/>
    </source>
</evidence>
<dbReference type="UniPathway" id="UPA00916">
    <property type="reaction ID" value="UER00889"/>
</dbReference>
<comment type="caution">
    <text evidence="16">The sequence shown here is derived from an EMBL/GenBank/DDBJ whole genome shotgun (WGS) entry which is preliminary data.</text>
</comment>
<feature type="binding site" evidence="14">
    <location>
        <begin position="11"/>
        <end position="13"/>
    </location>
    <ligand>
        <name>substrate</name>
    </ligand>
</feature>
<organism evidence="16 17">
    <name type="scientific">Ectopseudomonas oleovorans</name>
    <name type="common">Pseudomonas oleovorans</name>
    <dbReference type="NCBI Taxonomy" id="301"/>
    <lineage>
        <taxon>Bacteria</taxon>
        <taxon>Pseudomonadati</taxon>
        <taxon>Pseudomonadota</taxon>
        <taxon>Gammaproteobacteria</taxon>
        <taxon>Pseudomonadales</taxon>
        <taxon>Pseudomonadaceae</taxon>
        <taxon>Ectopseudomonas</taxon>
    </lineage>
</organism>
<dbReference type="AlphaFoldDB" id="A0A3D9F317"/>
<dbReference type="InterPro" id="IPR011611">
    <property type="entry name" value="PfkB_dom"/>
</dbReference>
<keyword evidence="8 14" id="KW-0630">Potassium</keyword>
<feature type="binding site" evidence="14">
    <location>
        <begin position="39"/>
        <end position="43"/>
    </location>
    <ligand>
        <name>substrate</name>
    </ligand>
</feature>
<dbReference type="Pfam" id="PF00294">
    <property type="entry name" value="PfkB"/>
    <property type="match status" value="1"/>
</dbReference>
<feature type="binding site" evidence="14">
    <location>
        <position position="249"/>
    </location>
    <ligand>
        <name>K(+)</name>
        <dbReference type="ChEBI" id="CHEBI:29103"/>
    </ligand>
</feature>
<feature type="binding site" evidence="14">
    <location>
        <position position="140"/>
    </location>
    <ligand>
        <name>substrate</name>
    </ligand>
</feature>
<keyword evidence="2 14" id="KW-0808">Transferase</keyword>
<keyword evidence="4 14" id="KW-0547">Nucleotide-binding</keyword>
<dbReference type="Proteomes" id="UP000256988">
    <property type="component" value="Unassembled WGS sequence"/>
</dbReference>
<evidence type="ECO:0000313" key="16">
    <source>
        <dbReference type="EMBL" id="RED09739.1"/>
    </source>
</evidence>
<evidence type="ECO:0000256" key="4">
    <source>
        <dbReference type="ARBA" id="ARBA00022741"/>
    </source>
</evidence>
<comment type="cofactor">
    <cofactor evidence="14">
        <name>Mg(2+)</name>
        <dbReference type="ChEBI" id="CHEBI:18420"/>
    </cofactor>
</comment>
<accession>A0A3D9F317</accession>
<dbReference type="InterPro" id="IPR029056">
    <property type="entry name" value="Ribokinase-like"/>
</dbReference>
<dbReference type="GO" id="GO:0005829">
    <property type="term" value="C:cytosol"/>
    <property type="evidence" value="ECO:0007669"/>
    <property type="project" value="TreeGrafter"/>
</dbReference>
<comment type="subunit">
    <text evidence="14">Homodimer.</text>
</comment>
<evidence type="ECO:0000256" key="1">
    <source>
        <dbReference type="ARBA" id="ARBA00022490"/>
    </source>
</evidence>
<evidence type="ECO:0000256" key="7">
    <source>
        <dbReference type="ARBA" id="ARBA00022842"/>
    </source>
</evidence>
<dbReference type="InterPro" id="IPR002139">
    <property type="entry name" value="Ribo/fructo_kinase"/>
</dbReference>
<sequence>MGKIAVIGSNMVDLITYIERLPVQGETLEAPDFALGCGGKGANQAVAAAKLGSEVLMVTKVGDDLFADNTLANFRRFGIDTRHVTRAPGRSSGVAPIFVQPDSHNSILIVKGANAALGPADIQAAEADLRDCALIVLQLEIALETVYAAIDCGQRLGLPVLLNPAPAVADLSAAHLARLDYFVPNETELALVSGLPVADRDSAFAAARVLAGRGIRHVVVTLGAAGALYVGEEGEFSLPGQRVAAIDTTGAGDAFIGCFAHGRVQGMGLREAMQRAVAYSALSVTGRGTQTSYPEAAAFEDYLASLDL</sequence>
<dbReference type="InterPro" id="IPR011877">
    <property type="entry name" value="Ribokinase"/>
</dbReference>
<proteinExistence type="inferred from homology"/>
<evidence type="ECO:0000313" key="17">
    <source>
        <dbReference type="Proteomes" id="UP000256988"/>
    </source>
</evidence>
<feature type="domain" description="Carbohydrate kinase PfkB" evidence="15">
    <location>
        <begin position="1"/>
        <end position="295"/>
    </location>
</feature>
<dbReference type="EC" id="2.7.1.229" evidence="11 14"/>
<keyword evidence="9 14" id="KW-0119">Carbohydrate metabolism</keyword>
<comment type="similarity">
    <text evidence="14">Belongs to the carbohydrate kinase PfkB family. Deoxyribokinase subfamily.</text>
</comment>
<feature type="binding site" evidence="14">
    <location>
        <position position="292"/>
    </location>
    <ligand>
        <name>K(+)</name>
        <dbReference type="ChEBI" id="CHEBI:29103"/>
    </ligand>
</feature>
<feature type="binding site" evidence="14">
    <location>
        <position position="288"/>
    </location>
    <ligand>
        <name>K(+)</name>
        <dbReference type="ChEBI" id="CHEBI:29103"/>
    </ligand>
</feature>
<evidence type="ECO:0000256" key="11">
    <source>
        <dbReference type="ARBA" id="ARBA00066926"/>
    </source>
</evidence>
<comment type="caution">
    <text evidence="14">Lacks conserved residue(s) required for the propagation of feature annotation.</text>
</comment>
<name>A0A3D9F317_ECTOL</name>
<dbReference type="FunFam" id="3.40.1190.20:FF:000010">
    <property type="entry name" value="Ribokinase"/>
    <property type="match status" value="1"/>
</dbReference>
<dbReference type="GO" id="GO:0046872">
    <property type="term" value="F:metal ion binding"/>
    <property type="evidence" value="ECO:0007669"/>
    <property type="project" value="UniProtKB-KW"/>
</dbReference>
<keyword evidence="1 14" id="KW-0963">Cytoplasm</keyword>
<feature type="binding site" evidence="14">
    <location>
        <begin position="221"/>
        <end position="226"/>
    </location>
    <ligand>
        <name>ATP</name>
        <dbReference type="ChEBI" id="CHEBI:30616"/>
    </ligand>
</feature>
<reference evidence="16 17" key="1">
    <citation type="submission" date="2018-07" db="EMBL/GenBank/DDBJ databases">
        <title>Genome sequencing of rice bacterial endophytes.</title>
        <authorList>
            <person name="Venturi V."/>
        </authorList>
    </citation>
    <scope>NUCLEOTIDE SEQUENCE [LARGE SCALE GENOMIC DNA]</scope>
    <source>
        <strain evidence="16 17">AG1002</strain>
    </source>
</reference>
<evidence type="ECO:0000256" key="14">
    <source>
        <dbReference type="HAMAP-Rule" id="MF_01987"/>
    </source>
</evidence>
<evidence type="ECO:0000256" key="12">
    <source>
        <dbReference type="ARBA" id="ARBA00071515"/>
    </source>
</evidence>
<dbReference type="RefSeq" id="WP_115945178.1">
    <property type="nucleotide sequence ID" value="NZ_QRDL01000001.1"/>
</dbReference>
<evidence type="ECO:0000259" key="15">
    <source>
        <dbReference type="Pfam" id="PF00294"/>
    </source>
</evidence>
<evidence type="ECO:0000256" key="8">
    <source>
        <dbReference type="ARBA" id="ARBA00022958"/>
    </source>
</evidence>
<feature type="binding site" evidence="14">
    <location>
        <begin position="252"/>
        <end position="253"/>
    </location>
    <ligand>
        <name>ATP</name>
        <dbReference type="ChEBI" id="CHEBI:30616"/>
    </ligand>
</feature>
<comment type="catalytic activity">
    <reaction evidence="10">
        <text>2-deoxy-D-ribose + ATP = 2-deoxy-D-ribose 5-phosphate + ADP + H(+)</text>
        <dbReference type="Rhea" id="RHEA:30871"/>
        <dbReference type="ChEBI" id="CHEBI:15378"/>
        <dbReference type="ChEBI" id="CHEBI:30616"/>
        <dbReference type="ChEBI" id="CHEBI:62877"/>
        <dbReference type="ChEBI" id="CHEBI:90761"/>
        <dbReference type="ChEBI" id="CHEBI:456216"/>
        <dbReference type="EC" id="2.7.1.229"/>
    </reaction>
    <physiologicalReaction direction="left-to-right" evidence="10">
        <dbReference type="Rhea" id="RHEA:30872"/>
    </physiologicalReaction>
</comment>
<dbReference type="SUPFAM" id="SSF53613">
    <property type="entry name" value="Ribokinase-like"/>
    <property type="match status" value="1"/>
</dbReference>
<feature type="site" description="Important for substrate specificity" evidence="14">
    <location>
        <position position="11"/>
    </location>
</feature>
<dbReference type="GO" id="GO:0005524">
    <property type="term" value="F:ATP binding"/>
    <property type="evidence" value="ECO:0007669"/>
    <property type="project" value="UniProtKB-UniRule"/>
</dbReference>
<keyword evidence="7 14" id="KW-0460">Magnesium</keyword>
<keyword evidence="5 14" id="KW-0418">Kinase</keyword>
<dbReference type="EMBL" id="QRDL01000001">
    <property type="protein sequence ID" value="RED09739.1"/>
    <property type="molecule type" value="Genomic_DNA"/>
</dbReference>
<evidence type="ECO:0000256" key="5">
    <source>
        <dbReference type="ARBA" id="ARBA00022777"/>
    </source>
</evidence>